<accession>A0A382ALU1</accession>
<dbReference type="EMBL" id="UINC01025859">
    <property type="protein sequence ID" value="SVB02241.1"/>
    <property type="molecule type" value="Genomic_DNA"/>
</dbReference>
<dbReference type="AlphaFoldDB" id="A0A382ALU1"/>
<evidence type="ECO:0000313" key="1">
    <source>
        <dbReference type="EMBL" id="SVB02241.1"/>
    </source>
</evidence>
<name>A0A382ALU1_9ZZZZ</name>
<gene>
    <name evidence="1" type="ORF">METZ01_LOCUS155095</name>
</gene>
<proteinExistence type="predicted"/>
<protein>
    <submittedName>
        <fullName evidence="1">Uncharacterized protein</fullName>
    </submittedName>
</protein>
<reference evidence="1" key="1">
    <citation type="submission" date="2018-05" db="EMBL/GenBank/DDBJ databases">
        <authorList>
            <person name="Lanie J.A."/>
            <person name="Ng W.-L."/>
            <person name="Kazmierczak K.M."/>
            <person name="Andrzejewski T.M."/>
            <person name="Davidsen T.M."/>
            <person name="Wayne K.J."/>
            <person name="Tettelin H."/>
            <person name="Glass J.I."/>
            <person name="Rusch D."/>
            <person name="Podicherti R."/>
            <person name="Tsui H.-C.T."/>
            <person name="Winkler M.E."/>
        </authorList>
    </citation>
    <scope>NUCLEOTIDE SEQUENCE</scope>
</reference>
<organism evidence="1">
    <name type="scientific">marine metagenome</name>
    <dbReference type="NCBI Taxonomy" id="408172"/>
    <lineage>
        <taxon>unclassified sequences</taxon>
        <taxon>metagenomes</taxon>
        <taxon>ecological metagenomes</taxon>
    </lineage>
</organism>
<sequence length="33" mass="3721">MIVWTRTVNVEFVGILMQTTALKRNANAAVIFI</sequence>